<dbReference type="Gene3D" id="1.10.1040.10">
    <property type="entry name" value="N-(1-d-carboxylethyl)-l-norvaline Dehydrogenase, domain 2"/>
    <property type="match status" value="1"/>
</dbReference>
<organism evidence="2 3">
    <name type="scientific">Magallana gigas</name>
    <name type="common">Pacific oyster</name>
    <name type="synonym">Crassostrea gigas</name>
    <dbReference type="NCBI Taxonomy" id="29159"/>
    <lineage>
        <taxon>Eukaryota</taxon>
        <taxon>Metazoa</taxon>
        <taxon>Spiralia</taxon>
        <taxon>Lophotrochozoa</taxon>
        <taxon>Mollusca</taxon>
        <taxon>Bivalvia</taxon>
        <taxon>Autobranchia</taxon>
        <taxon>Pteriomorphia</taxon>
        <taxon>Ostreida</taxon>
        <taxon>Ostreoidea</taxon>
        <taxon>Ostreidae</taxon>
        <taxon>Magallana</taxon>
    </lineage>
</organism>
<dbReference type="Proteomes" id="UP000005408">
    <property type="component" value="Unassembled WGS sequence"/>
</dbReference>
<evidence type="ECO:0000313" key="2">
    <source>
        <dbReference type="EnsemblMetazoa" id="G1966.2:cds"/>
    </source>
</evidence>
<reference evidence="2" key="1">
    <citation type="submission" date="2022-08" db="UniProtKB">
        <authorList>
            <consortium name="EnsemblMetazoa"/>
        </authorList>
    </citation>
    <scope>IDENTIFICATION</scope>
    <source>
        <strain evidence="2">05x7-T-G4-1.051#20</strain>
    </source>
</reference>
<dbReference type="EnsemblMetazoa" id="G1966.3">
    <property type="protein sequence ID" value="G1966.3:cds"/>
    <property type="gene ID" value="G1966"/>
</dbReference>
<sequence>MASGPLKICVCGGDNNTHLVAAFSASNPEAETRILVLNEEEATKWENTLDKKGGMVLTINEESGTKRDVKAKPRLVTSNPKEAINASDLIILTTSALDHEKYLQAIEPFVNRNAVIIGLPGRPGFEYLCYKILGSKADLCTFLSFEEPSWTSKLIEFGYQVEALSAMKVLVGSIVRGRGICRRPPLMCLQMIHGSQPLFRPSRHFLEVTLSPNTFLRPVIIYGQWDKWDGKPVSEAPLFYHGISQETTEILNVCSQECLDIAQALTTSEQVRVDVTGVQDLYQWCMERFKGDYSSNADLHSILTTIKQFADLRHVMKEADGGLVPDFDCLIEDLEAGLVVIKGIALIAEVQTPKTDELITWCQEKVGKQYLVNGELTGSDVAASRCPQRFGPSTLEAVVNGKLLDQEL</sequence>
<dbReference type="InterPro" id="IPR051729">
    <property type="entry name" value="Opine/Lysopine_DH"/>
</dbReference>
<dbReference type="GO" id="GO:0016491">
    <property type="term" value="F:oxidoreductase activity"/>
    <property type="evidence" value="ECO:0007669"/>
    <property type="project" value="InterPro"/>
</dbReference>
<name>A0A8W8JJB1_MAGGI</name>
<proteinExistence type="predicted"/>
<dbReference type="Pfam" id="PF02317">
    <property type="entry name" value="Octopine_DH"/>
    <property type="match status" value="1"/>
</dbReference>
<dbReference type="EnsemblMetazoa" id="G1966.1">
    <property type="protein sequence ID" value="G1966.1:cds"/>
    <property type="gene ID" value="G1966"/>
</dbReference>
<dbReference type="InterPro" id="IPR008927">
    <property type="entry name" value="6-PGluconate_DH-like_C_sf"/>
</dbReference>
<dbReference type="OMA" id="APLFYHG"/>
<evidence type="ECO:0000259" key="1">
    <source>
        <dbReference type="Pfam" id="PF02317"/>
    </source>
</evidence>
<dbReference type="InterPro" id="IPR003421">
    <property type="entry name" value="Opine_DH"/>
</dbReference>
<dbReference type="AlphaFoldDB" id="A0A8W8JJB1"/>
<dbReference type="PANTHER" id="PTHR38015">
    <property type="entry name" value="BLR6086 PROTEIN"/>
    <property type="match status" value="1"/>
</dbReference>
<dbReference type="PANTHER" id="PTHR38015:SF1">
    <property type="entry name" value="OPINE DEHYDROGENASE DOMAIN-CONTAINING PROTEIN"/>
    <property type="match status" value="1"/>
</dbReference>
<keyword evidence="3" id="KW-1185">Reference proteome</keyword>
<dbReference type="InterPro" id="IPR013328">
    <property type="entry name" value="6PGD_dom2"/>
</dbReference>
<dbReference type="SUPFAM" id="SSF48179">
    <property type="entry name" value="6-phosphogluconate dehydrogenase C-terminal domain-like"/>
    <property type="match status" value="1"/>
</dbReference>
<dbReference type="OrthoDB" id="6058913at2759"/>
<evidence type="ECO:0000313" key="3">
    <source>
        <dbReference type="Proteomes" id="UP000005408"/>
    </source>
</evidence>
<dbReference type="EnsemblMetazoa" id="G1966.2">
    <property type="protein sequence ID" value="G1966.2:cds"/>
    <property type="gene ID" value="G1966"/>
</dbReference>
<dbReference type="Gene3D" id="3.40.50.720">
    <property type="entry name" value="NAD(P)-binding Rossmann-like Domain"/>
    <property type="match status" value="1"/>
</dbReference>
<dbReference type="EnsemblMetazoa" id="G1966.4">
    <property type="protein sequence ID" value="G1966.4:cds"/>
    <property type="gene ID" value="G1966"/>
</dbReference>
<accession>A0A8W8JJB1</accession>
<feature type="domain" description="Opine dehydrogenase" evidence="1">
    <location>
        <begin position="203"/>
        <end position="364"/>
    </location>
</feature>
<protein>
    <recommendedName>
        <fullName evidence="1">Opine dehydrogenase domain-containing protein</fullName>
    </recommendedName>
</protein>